<proteinExistence type="predicted"/>
<dbReference type="EMBL" id="JH000019">
    <property type="protein sequence ID" value="EGV92360.1"/>
    <property type="molecule type" value="Genomic_DNA"/>
</dbReference>
<dbReference type="AlphaFoldDB" id="G3GTF4"/>
<evidence type="ECO:0000313" key="2">
    <source>
        <dbReference type="EMBL" id="EGV92360.1"/>
    </source>
</evidence>
<dbReference type="InParanoid" id="G3GTF4"/>
<feature type="region of interest" description="Disordered" evidence="1">
    <location>
        <begin position="66"/>
        <end position="95"/>
    </location>
</feature>
<organism evidence="2 3">
    <name type="scientific">Cricetulus griseus</name>
    <name type="common">Chinese hamster</name>
    <name type="synonym">Cricetulus barabensis griseus</name>
    <dbReference type="NCBI Taxonomy" id="10029"/>
    <lineage>
        <taxon>Eukaryota</taxon>
        <taxon>Metazoa</taxon>
        <taxon>Chordata</taxon>
        <taxon>Craniata</taxon>
        <taxon>Vertebrata</taxon>
        <taxon>Euteleostomi</taxon>
        <taxon>Mammalia</taxon>
        <taxon>Eutheria</taxon>
        <taxon>Euarchontoglires</taxon>
        <taxon>Glires</taxon>
        <taxon>Rodentia</taxon>
        <taxon>Myomorpha</taxon>
        <taxon>Muroidea</taxon>
        <taxon>Cricetidae</taxon>
        <taxon>Cricetinae</taxon>
        <taxon>Cricetulus</taxon>
    </lineage>
</organism>
<feature type="compositionally biased region" description="Polar residues" evidence="1">
    <location>
        <begin position="71"/>
        <end position="88"/>
    </location>
</feature>
<reference evidence="3" key="1">
    <citation type="journal article" date="2011" name="Nat. Biotechnol.">
        <title>The genomic sequence of the Chinese hamster ovary (CHO)-K1 cell line.</title>
        <authorList>
            <person name="Xu X."/>
            <person name="Nagarajan H."/>
            <person name="Lewis N.E."/>
            <person name="Pan S."/>
            <person name="Cai Z."/>
            <person name="Liu X."/>
            <person name="Chen W."/>
            <person name="Xie M."/>
            <person name="Wang W."/>
            <person name="Hammond S."/>
            <person name="Andersen M.R."/>
            <person name="Neff N."/>
            <person name="Passarelli B."/>
            <person name="Koh W."/>
            <person name="Fan H.C."/>
            <person name="Wang J."/>
            <person name="Gui Y."/>
            <person name="Lee K.H."/>
            <person name="Betenbaugh M.J."/>
            <person name="Quake S.R."/>
            <person name="Famili I."/>
            <person name="Palsson B.O."/>
            <person name="Wang J."/>
        </authorList>
    </citation>
    <scope>NUCLEOTIDE SEQUENCE [LARGE SCALE GENOMIC DNA]</scope>
    <source>
        <strain evidence="3">CHO K1 cell line</strain>
    </source>
</reference>
<accession>G3GTF4</accession>
<gene>
    <name evidence="2" type="ORF">I79_000935</name>
</gene>
<protein>
    <submittedName>
        <fullName evidence="2">Uncharacterized protein</fullName>
    </submittedName>
</protein>
<sequence>MGPDLSIVPLDEQLEAVLEEGELRKWGCPYSPWMREVTSPHPHCRAVDPFFPKRRVFKEPKPWGWGDGSEIKSSGCSSKGPEFNSSNHMVAHNHL</sequence>
<evidence type="ECO:0000313" key="3">
    <source>
        <dbReference type="Proteomes" id="UP000001075"/>
    </source>
</evidence>
<dbReference type="Proteomes" id="UP000001075">
    <property type="component" value="Unassembled WGS sequence"/>
</dbReference>
<evidence type="ECO:0000256" key="1">
    <source>
        <dbReference type="SAM" id="MobiDB-lite"/>
    </source>
</evidence>
<name>G3GTF4_CRIGR</name>